<dbReference type="FunFam" id="3.90.1180.10:FF:000001">
    <property type="entry name" value="50S ribosomal protein L13"/>
    <property type="match status" value="1"/>
</dbReference>
<dbReference type="InterPro" id="IPR023563">
    <property type="entry name" value="Ribosomal_uL13_CS"/>
</dbReference>
<comment type="similarity">
    <text evidence="1">Belongs to the universal ribosomal protein uL13 family.</text>
</comment>
<dbReference type="InterPro" id="IPR005822">
    <property type="entry name" value="Ribosomal_uL13"/>
</dbReference>
<dbReference type="GO" id="GO:0006412">
    <property type="term" value="P:translation"/>
    <property type="evidence" value="ECO:0007669"/>
    <property type="project" value="InterPro"/>
</dbReference>
<reference evidence="4" key="1">
    <citation type="journal article" date="2014" name="Front. Microbiol.">
        <title>High frequency of phylogenetically diverse reductive dehalogenase-homologous genes in deep subseafloor sedimentary metagenomes.</title>
        <authorList>
            <person name="Kawai M."/>
            <person name="Futagami T."/>
            <person name="Toyoda A."/>
            <person name="Takaki Y."/>
            <person name="Nishi S."/>
            <person name="Hori S."/>
            <person name="Arai W."/>
            <person name="Tsubouchi T."/>
            <person name="Morono Y."/>
            <person name="Uchiyama I."/>
            <person name="Ito T."/>
            <person name="Fujiyama A."/>
            <person name="Inagaki F."/>
            <person name="Takami H."/>
        </authorList>
    </citation>
    <scope>NUCLEOTIDE SEQUENCE</scope>
    <source>
        <strain evidence="4">Expedition CK06-06</strain>
    </source>
</reference>
<dbReference type="PANTHER" id="PTHR11545:SF2">
    <property type="entry name" value="LARGE RIBOSOMAL SUBUNIT PROTEIN UL13M"/>
    <property type="match status" value="1"/>
</dbReference>
<dbReference type="SUPFAM" id="SSF52161">
    <property type="entry name" value="Ribosomal protein L13"/>
    <property type="match status" value="1"/>
</dbReference>
<dbReference type="PANTHER" id="PTHR11545">
    <property type="entry name" value="RIBOSOMAL PROTEIN L13"/>
    <property type="match status" value="1"/>
</dbReference>
<dbReference type="GO" id="GO:0017148">
    <property type="term" value="P:negative regulation of translation"/>
    <property type="evidence" value="ECO:0007669"/>
    <property type="project" value="TreeGrafter"/>
</dbReference>
<dbReference type="NCBIfam" id="TIGR01066">
    <property type="entry name" value="rplM_bact"/>
    <property type="match status" value="1"/>
</dbReference>
<dbReference type="InterPro" id="IPR036899">
    <property type="entry name" value="Ribosomal_uL13_sf"/>
</dbReference>
<evidence type="ECO:0000313" key="4">
    <source>
        <dbReference type="EMBL" id="GAJ03474.1"/>
    </source>
</evidence>
<proteinExistence type="inferred from homology"/>
<dbReference type="PIRSF" id="PIRSF002181">
    <property type="entry name" value="Ribosomal_L13"/>
    <property type="match status" value="1"/>
</dbReference>
<dbReference type="GO" id="GO:0003729">
    <property type="term" value="F:mRNA binding"/>
    <property type="evidence" value="ECO:0007669"/>
    <property type="project" value="UniProtKB-ARBA"/>
</dbReference>
<organism evidence="4">
    <name type="scientific">marine sediment metagenome</name>
    <dbReference type="NCBI Taxonomy" id="412755"/>
    <lineage>
        <taxon>unclassified sequences</taxon>
        <taxon>metagenomes</taxon>
        <taxon>ecological metagenomes</taxon>
    </lineage>
</organism>
<dbReference type="Pfam" id="PF00572">
    <property type="entry name" value="Ribosomal_L13"/>
    <property type="match status" value="1"/>
</dbReference>
<dbReference type="HAMAP" id="MF_01366">
    <property type="entry name" value="Ribosomal_uL13"/>
    <property type="match status" value="1"/>
</dbReference>
<keyword evidence="3" id="KW-0687">Ribonucleoprotein</keyword>
<comment type="caution">
    <text evidence="4">The sequence shown here is derived from an EMBL/GenBank/DDBJ whole genome shotgun (WGS) entry which is preliminary data.</text>
</comment>
<dbReference type="GO" id="GO:0003735">
    <property type="term" value="F:structural constituent of ribosome"/>
    <property type="evidence" value="ECO:0007669"/>
    <property type="project" value="InterPro"/>
</dbReference>
<evidence type="ECO:0000256" key="2">
    <source>
        <dbReference type="ARBA" id="ARBA00022980"/>
    </source>
</evidence>
<dbReference type="InterPro" id="IPR005823">
    <property type="entry name" value="Ribosomal_uL13_bac-type"/>
</dbReference>
<accession>X1TDZ9</accession>
<feature type="non-terminal residue" evidence="4">
    <location>
        <position position="141"/>
    </location>
</feature>
<evidence type="ECO:0008006" key="5">
    <source>
        <dbReference type="Google" id="ProtNLM"/>
    </source>
</evidence>
<name>X1TDZ9_9ZZZZ</name>
<dbReference type="Gene3D" id="3.90.1180.10">
    <property type="entry name" value="Ribosomal protein L13"/>
    <property type="match status" value="1"/>
</dbReference>
<gene>
    <name evidence="4" type="ORF">S12H4_48274</name>
</gene>
<keyword evidence="2" id="KW-0689">Ribosomal protein</keyword>
<dbReference type="AlphaFoldDB" id="X1TDZ9"/>
<dbReference type="PROSITE" id="PS00783">
    <property type="entry name" value="RIBOSOMAL_L13"/>
    <property type="match status" value="1"/>
</dbReference>
<evidence type="ECO:0000256" key="3">
    <source>
        <dbReference type="ARBA" id="ARBA00023274"/>
    </source>
</evidence>
<dbReference type="GO" id="GO:0022625">
    <property type="term" value="C:cytosolic large ribosomal subunit"/>
    <property type="evidence" value="ECO:0007669"/>
    <property type="project" value="TreeGrafter"/>
</dbReference>
<evidence type="ECO:0000256" key="1">
    <source>
        <dbReference type="ARBA" id="ARBA00006227"/>
    </source>
</evidence>
<sequence length="141" mass="15783">MKTYRTKSSDLTPQWHVFDASGRTLGRLASEVATLLLGKHKPTYAPHLNTGDFVIVVNAAKVRVTGNKAQQKLYYRHSNYPGGLKGTTFAKMIETHPTRVIESAVKGMIPHNRLGRDMMRRLKVYTGDTHPHQGQVEKSKG</sequence>
<dbReference type="CDD" id="cd00392">
    <property type="entry name" value="Ribosomal_L13"/>
    <property type="match status" value="1"/>
</dbReference>
<dbReference type="EMBL" id="BARW01030152">
    <property type="protein sequence ID" value="GAJ03474.1"/>
    <property type="molecule type" value="Genomic_DNA"/>
</dbReference>
<protein>
    <recommendedName>
        <fullName evidence="5">50S ribosomal protein L13</fullName>
    </recommendedName>
</protein>